<sequence length="265" mass="29495">MAALQHASSPRLSASFVNGSRPAPSRWTRRGHKQQQLATDLVLQTSGLEQSSRSCAEGLLCRSTPMPNVSTQQLPPLWALDSSFPDSHSFSSYANWLVPGSVMLGRYPYVEPSRLTDVEQGEAQLEKILRAGITTFVSLQRKPIPGAEDPERLAAFTHPSYELFFLHHPVEDLGVPDSKEGLNALLDDLVVRMGQGEKLYIHCWGGRGRAGLVGACLLREAYGISAEEALIRVQKAFDTRIDNKLRSPETDEQHMFVKAYVPRRW</sequence>
<evidence type="ECO:0000256" key="1">
    <source>
        <dbReference type="ARBA" id="ARBA00022801"/>
    </source>
</evidence>
<keyword evidence="1" id="KW-0378">Hydrolase</keyword>
<dbReference type="PROSITE" id="PS50056">
    <property type="entry name" value="TYR_PHOSPHATASE_2"/>
    <property type="match status" value="1"/>
</dbReference>
<organism evidence="4 5">
    <name type="scientific">Dunaliella salina</name>
    <name type="common">Green alga</name>
    <name type="synonym">Protococcus salinus</name>
    <dbReference type="NCBI Taxonomy" id="3046"/>
    <lineage>
        <taxon>Eukaryota</taxon>
        <taxon>Viridiplantae</taxon>
        <taxon>Chlorophyta</taxon>
        <taxon>core chlorophytes</taxon>
        <taxon>Chlorophyceae</taxon>
        <taxon>CS clade</taxon>
        <taxon>Chlamydomonadales</taxon>
        <taxon>Dunaliellaceae</taxon>
        <taxon>Dunaliella</taxon>
    </lineage>
</organism>
<proteinExistence type="predicted"/>
<feature type="domain" description="Tyrosine specific protein phosphatases" evidence="3">
    <location>
        <begin position="180"/>
        <end position="255"/>
    </location>
</feature>
<dbReference type="InterPro" id="IPR029021">
    <property type="entry name" value="Prot-tyrosine_phosphatase-like"/>
</dbReference>
<evidence type="ECO:0000259" key="3">
    <source>
        <dbReference type="PROSITE" id="PS50056"/>
    </source>
</evidence>
<protein>
    <submittedName>
        <fullName evidence="4">Protein-tyrosine phosphatase-like protein</fullName>
    </submittedName>
</protein>
<dbReference type="InterPro" id="IPR057023">
    <property type="entry name" value="PTP-SAK"/>
</dbReference>
<keyword evidence="5" id="KW-1185">Reference proteome</keyword>
<gene>
    <name evidence="4" type="ORF">DUNSADRAFT_11203</name>
</gene>
<dbReference type="InterPro" id="IPR050561">
    <property type="entry name" value="PTP"/>
</dbReference>
<evidence type="ECO:0000256" key="2">
    <source>
        <dbReference type="SAM" id="MobiDB-lite"/>
    </source>
</evidence>
<comment type="caution">
    <text evidence="4">The sequence shown here is derived from an EMBL/GenBank/DDBJ whole genome shotgun (WGS) entry which is preliminary data.</text>
</comment>
<evidence type="ECO:0000313" key="5">
    <source>
        <dbReference type="Proteomes" id="UP000815325"/>
    </source>
</evidence>
<accession>A0ABQ7GE32</accession>
<dbReference type="Gene3D" id="3.90.190.10">
    <property type="entry name" value="Protein tyrosine phosphatase superfamily"/>
    <property type="match status" value="1"/>
</dbReference>
<feature type="compositionally biased region" description="Polar residues" evidence="2">
    <location>
        <begin position="1"/>
        <end position="18"/>
    </location>
</feature>
<evidence type="ECO:0000313" key="4">
    <source>
        <dbReference type="EMBL" id="KAF5832794.1"/>
    </source>
</evidence>
<reference evidence="4" key="1">
    <citation type="submission" date="2017-08" db="EMBL/GenBank/DDBJ databases">
        <authorList>
            <person name="Polle J.E."/>
            <person name="Barry K."/>
            <person name="Cushman J."/>
            <person name="Schmutz J."/>
            <person name="Tran D."/>
            <person name="Hathwaick L.T."/>
            <person name="Yim W.C."/>
            <person name="Jenkins J."/>
            <person name="Mckie-Krisberg Z.M."/>
            <person name="Prochnik S."/>
            <person name="Lindquist E."/>
            <person name="Dockter R.B."/>
            <person name="Adam C."/>
            <person name="Molina H."/>
            <person name="Bunkerborg J."/>
            <person name="Jin E."/>
            <person name="Buchheim M."/>
            <person name="Magnuson J."/>
        </authorList>
    </citation>
    <scope>NUCLEOTIDE SEQUENCE</scope>
    <source>
        <strain evidence="4">CCAP 19/18</strain>
    </source>
</reference>
<dbReference type="SUPFAM" id="SSF52799">
    <property type="entry name" value="(Phosphotyrosine protein) phosphatases II"/>
    <property type="match status" value="1"/>
</dbReference>
<dbReference type="EMBL" id="MU069848">
    <property type="protein sequence ID" value="KAF5832794.1"/>
    <property type="molecule type" value="Genomic_DNA"/>
</dbReference>
<dbReference type="PANTHER" id="PTHR23339">
    <property type="entry name" value="TYROSINE SPECIFIC PROTEIN PHOSPHATASE AND DUAL SPECIFICITY PROTEIN PHOSPHATASE"/>
    <property type="match status" value="1"/>
</dbReference>
<dbReference type="Pfam" id="PF22784">
    <property type="entry name" value="PTP-SAK"/>
    <property type="match status" value="1"/>
</dbReference>
<dbReference type="Proteomes" id="UP000815325">
    <property type="component" value="Unassembled WGS sequence"/>
</dbReference>
<name>A0ABQ7GE32_DUNSA</name>
<dbReference type="InterPro" id="IPR000387">
    <property type="entry name" value="Tyr_Pase_dom"/>
</dbReference>
<feature type="region of interest" description="Disordered" evidence="2">
    <location>
        <begin position="1"/>
        <end position="34"/>
    </location>
</feature>